<evidence type="ECO:0000259" key="7">
    <source>
        <dbReference type="Pfam" id="PF00892"/>
    </source>
</evidence>
<organism evidence="8">
    <name type="scientific">Eucalyptus grandis</name>
    <name type="common">Flooded gum</name>
    <dbReference type="NCBI Taxonomy" id="71139"/>
    <lineage>
        <taxon>Eukaryota</taxon>
        <taxon>Viridiplantae</taxon>
        <taxon>Streptophyta</taxon>
        <taxon>Embryophyta</taxon>
        <taxon>Tracheophyta</taxon>
        <taxon>Spermatophyta</taxon>
        <taxon>Magnoliopsida</taxon>
        <taxon>eudicotyledons</taxon>
        <taxon>Gunneridae</taxon>
        <taxon>Pentapetalae</taxon>
        <taxon>rosids</taxon>
        <taxon>malvids</taxon>
        <taxon>Myrtales</taxon>
        <taxon>Myrtaceae</taxon>
        <taxon>Myrtoideae</taxon>
        <taxon>Eucalypteae</taxon>
        <taxon>Eucalyptus</taxon>
    </lineage>
</organism>
<protein>
    <recommendedName>
        <fullName evidence="6">WAT1-related protein</fullName>
    </recommendedName>
</protein>
<comment type="subcellular location">
    <subcellularLocation>
        <location evidence="1 6">Membrane</location>
        <topology evidence="1 6">Multi-pass membrane protein</topology>
    </subcellularLocation>
</comment>
<evidence type="ECO:0000256" key="1">
    <source>
        <dbReference type="ARBA" id="ARBA00004141"/>
    </source>
</evidence>
<dbReference type="Gramene" id="KCW85791">
    <property type="protein sequence ID" value="KCW85791"/>
    <property type="gene ID" value="EUGRSUZ_B02543"/>
</dbReference>
<dbReference type="SUPFAM" id="SSF103481">
    <property type="entry name" value="Multidrug resistance efflux transporter EmrE"/>
    <property type="match status" value="2"/>
</dbReference>
<dbReference type="GO" id="GO:0005886">
    <property type="term" value="C:plasma membrane"/>
    <property type="evidence" value="ECO:0000318"/>
    <property type="project" value="GO_Central"/>
</dbReference>
<dbReference type="AlphaFoldDB" id="A0A059D5T9"/>
<dbReference type="InParanoid" id="A0A059D5T9"/>
<keyword evidence="3 6" id="KW-0812">Transmembrane</keyword>
<keyword evidence="5 6" id="KW-0472">Membrane</keyword>
<name>A0A059D5T9_EUCGR</name>
<dbReference type="PANTHER" id="PTHR31218">
    <property type="entry name" value="WAT1-RELATED PROTEIN"/>
    <property type="match status" value="1"/>
</dbReference>
<feature type="domain" description="EamA" evidence="7">
    <location>
        <begin position="160"/>
        <end position="264"/>
    </location>
</feature>
<feature type="transmembrane region" description="Helical" evidence="6">
    <location>
        <begin position="44"/>
        <end position="67"/>
    </location>
</feature>
<evidence type="ECO:0000256" key="6">
    <source>
        <dbReference type="RuleBase" id="RU363077"/>
    </source>
</evidence>
<dbReference type="InterPro" id="IPR037185">
    <property type="entry name" value="EmrE-like"/>
</dbReference>
<dbReference type="InterPro" id="IPR030184">
    <property type="entry name" value="WAT1-related"/>
</dbReference>
<accession>A0A059D5T9</accession>
<dbReference type="Pfam" id="PF00892">
    <property type="entry name" value="EamA"/>
    <property type="match status" value="2"/>
</dbReference>
<evidence type="ECO:0000256" key="3">
    <source>
        <dbReference type="ARBA" id="ARBA00022692"/>
    </source>
</evidence>
<feature type="transmembrane region" description="Helical" evidence="6">
    <location>
        <begin position="12"/>
        <end position="32"/>
    </location>
</feature>
<evidence type="ECO:0000256" key="2">
    <source>
        <dbReference type="ARBA" id="ARBA00007635"/>
    </source>
</evidence>
<feature type="domain" description="EamA" evidence="7">
    <location>
        <begin position="5"/>
        <end position="123"/>
    </location>
</feature>
<keyword evidence="4 6" id="KW-1133">Transmembrane helix</keyword>
<feature type="transmembrane region" description="Helical" evidence="6">
    <location>
        <begin position="190"/>
        <end position="214"/>
    </location>
</feature>
<evidence type="ECO:0000256" key="4">
    <source>
        <dbReference type="ARBA" id="ARBA00022989"/>
    </source>
</evidence>
<dbReference type="InterPro" id="IPR000620">
    <property type="entry name" value="EamA_dom"/>
</dbReference>
<dbReference type="EMBL" id="KK198754">
    <property type="protein sequence ID" value="KCW85791.1"/>
    <property type="molecule type" value="Genomic_DNA"/>
</dbReference>
<evidence type="ECO:0000256" key="5">
    <source>
        <dbReference type="ARBA" id="ARBA00023136"/>
    </source>
</evidence>
<sequence>MAMFDGLNKYTLAFYCNALSSLVLLPCPFIISRRSGSCPPLTFFVLRKIFLLALVGSVGQICGYAGIDYSSPVLGTAMMNLIPAFTFILAVISRMEKVNWKSSSSQAKLVGTVASILGALVITVYKGPMVLRSPSLPSFVHPRHLAFILKDYPVVLNIMFYLSFFTTTFSGLLSFIMVREPQSWTLKLDVGLIAILYSSLVAGVFRVTLCTWCLKKTGPVFVSMFKPLGIVFAVGLGFIFLGEKLHLGSLIGAAVIAMGFYAVMWGKSREEGKTIEGSGGADGSLASSSHKIPLLQSKSLSV</sequence>
<feature type="transmembrane region" description="Helical" evidence="6">
    <location>
        <begin position="220"/>
        <end position="240"/>
    </location>
</feature>
<feature type="transmembrane region" description="Helical" evidence="6">
    <location>
        <begin position="107"/>
        <end position="125"/>
    </location>
</feature>
<comment type="similarity">
    <text evidence="2 6">Belongs to the drug/metabolite transporter (DMT) superfamily. Plant drug/metabolite exporter (P-DME) (TC 2.A.7.4) family.</text>
</comment>
<feature type="transmembrane region" description="Helical" evidence="6">
    <location>
        <begin position="247"/>
        <end position="266"/>
    </location>
</feature>
<reference evidence="8" key="1">
    <citation type="submission" date="2013-07" db="EMBL/GenBank/DDBJ databases">
        <title>The genome of Eucalyptus grandis.</title>
        <authorList>
            <person name="Schmutz J."/>
            <person name="Hayes R."/>
            <person name="Myburg A."/>
            <person name="Tuskan G."/>
            <person name="Grattapaglia D."/>
            <person name="Rokhsar D.S."/>
        </authorList>
    </citation>
    <scope>NUCLEOTIDE SEQUENCE</scope>
    <source>
        <tissue evidence="8">Leaf extractions</tissue>
    </source>
</reference>
<gene>
    <name evidence="8" type="ORF">EUGRSUZ_B02543</name>
</gene>
<feature type="transmembrane region" description="Helical" evidence="6">
    <location>
        <begin position="158"/>
        <end position="178"/>
    </location>
</feature>
<evidence type="ECO:0000313" key="8">
    <source>
        <dbReference type="EMBL" id="KCW85791.1"/>
    </source>
</evidence>
<dbReference type="GO" id="GO:0022857">
    <property type="term" value="F:transmembrane transporter activity"/>
    <property type="evidence" value="ECO:0007669"/>
    <property type="project" value="InterPro"/>
</dbReference>
<feature type="transmembrane region" description="Helical" evidence="6">
    <location>
        <begin position="73"/>
        <end position="95"/>
    </location>
</feature>
<proteinExistence type="inferred from homology"/>